<name>A0A8H3GC21_9AGAM</name>
<sequence length="191" mass="21365">DQEIVWVRITSEDGFSFLLDKRAVECSGTLRDMVDDSLGFTEAHSKTISLAYRYVSETEPEPEASLTIFGLCCYPVCYYTQLPHCAAPTHLDDYCADYYSGGMTVAKIARDTPLTDLTAGPILIYQLSLLHLASQLPLVPSHGISRPVYSAAVVEKVVEYLNFRYLFKDTTKAQDIPDFSKRIPPEIVLEV</sequence>
<dbReference type="SUPFAM" id="SSF54695">
    <property type="entry name" value="POZ domain"/>
    <property type="match status" value="2"/>
</dbReference>
<protein>
    <submittedName>
        <fullName evidence="1">Uncharacterized protein</fullName>
    </submittedName>
</protein>
<dbReference type="PANTHER" id="PTHR20648">
    <property type="entry name" value="ELONGIN-C"/>
    <property type="match status" value="1"/>
</dbReference>
<evidence type="ECO:0000313" key="1">
    <source>
        <dbReference type="EMBL" id="CAE6444309.1"/>
    </source>
</evidence>
<comment type="caution">
    <text evidence="1">The sequence shown here is derived from an EMBL/GenBank/DDBJ whole genome shotgun (WGS) entry which is preliminary data.</text>
</comment>
<feature type="non-terminal residue" evidence="1">
    <location>
        <position position="1"/>
    </location>
</feature>
<dbReference type="AlphaFoldDB" id="A0A8H3GC21"/>
<dbReference type="EMBL" id="CAJMWQ010001282">
    <property type="protein sequence ID" value="CAE6444309.1"/>
    <property type="molecule type" value="Genomic_DNA"/>
</dbReference>
<dbReference type="Gene3D" id="3.30.710.10">
    <property type="entry name" value="Potassium Channel Kv1.1, Chain A"/>
    <property type="match status" value="1"/>
</dbReference>
<reference evidence="1" key="1">
    <citation type="submission" date="2021-01" db="EMBL/GenBank/DDBJ databases">
        <authorList>
            <person name="Kaushik A."/>
        </authorList>
    </citation>
    <scope>NUCLEOTIDE SEQUENCE</scope>
    <source>
        <strain evidence="1">AG1-1B</strain>
    </source>
</reference>
<gene>
    <name evidence="1" type="ORF">RDB_LOCUS72991</name>
</gene>
<organism evidence="1 2">
    <name type="scientific">Rhizoctonia solani</name>
    <dbReference type="NCBI Taxonomy" id="456999"/>
    <lineage>
        <taxon>Eukaryota</taxon>
        <taxon>Fungi</taxon>
        <taxon>Dikarya</taxon>
        <taxon>Basidiomycota</taxon>
        <taxon>Agaricomycotina</taxon>
        <taxon>Agaricomycetes</taxon>
        <taxon>Cantharellales</taxon>
        <taxon>Ceratobasidiaceae</taxon>
        <taxon>Rhizoctonia</taxon>
    </lineage>
</organism>
<dbReference type="InterPro" id="IPR039948">
    <property type="entry name" value="ELC1"/>
</dbReference>
<dbReference type="InterPro" id="IPR011333">
    <property type="entry name" value="SKP1/BTB/POZ_sf"/>
</dbReference>
<dbReference type="Proteomes" id="UP000663826">
    <property type="component" value="Unassembled WGS sequence"/>
</dbReference>
<proteinExistence type="predicted"/>
<evidence type="ECO:0000313" key="2">
    <source>
        <dbReference type="Proteomes" id="UP000663826"/>
    </source>
</evidence>
<accession>A0A8H3GC21</accession>